<sequence>MSKPTQEPLVQDGELMASLPLPRIVQAPEDNPSEQSKPVEEEELAEEERSTSPVTVTEEASEVVEESPITSVKKPMKKLCGVCNTNEPKYKCSRCYLPNCSVKCSTLHKATHPAEEIRPASLPPKPEPQVKTGAARAGTVGGATNSNQKGAFSALDNSKELQALFKKHPRLPGLLEKINKATLPPTNTTGHQNHNGGKRKDLPWNSERGLQKGIQELNDLRNTGSNDGKAVREFSKLILLLLSQKEGNSARDEVEREVAVENHKIIEQLLNVES</sequence>
<keyword evidence="1" id="KW-0479">Metal-binding</keyword>
<dbReference type="GO" id="GO:0008270">
    <property type="term" value="F:zinc ion binding"/>
    <property type="evidence" value="ECO:0007669"/>
    <property type="project" value="UniProtKB-UniRule"/>
</dbReference>
<reference evidence="4 5" key="1">
    <citation type="journal article" date="2012" name="BMC Genomics">
        <title>Sequencing the genome of Marssonina brunnea reveals fungus-poplar co-evolution.</title>
        <authorList>
            <person name="Zhu S."/>
            <person name="Cao Y.-Z."/>
            <person name="Jiang C."/>
            <person name="Tan B.-Y."/>
            <person name="Wang Z."/>
            <person name="Feng S."/>
            <person name="Zhang L."/>
            <person name="Su X.-H."/>
            <person name="Brejova B."/>
            <person name="Vinar T."/>
            <person name="Xu M."/>
            <person name="Wang M.-X."/>
            <person name="Zhang S.-G."/>
            <person name="Huang M.-R."/>
            <person name="Wu R."/>
            <person name="Zhou Y."/>
        </authorList>
    </citation>
    <scope>NUCLEOTIDE SEQUENCE [LARGE SCALE GENOMIC DNA]</scope>
    <source>
        <strain evidence="4 5">MB_m1</strain>
    </source>
</reference>
<feature type="domain" description="HIT-type" evidence="3">
    <location>
        <begin position="80"/>
        <end position="114"/>
    </location>
</feature>
<dbReference type="EMBL" id="JH921454">
    <property type="protein sequence ID" value="EKD12831.1"/>
    <property type="molecule type" value="Genomic_DNA"/>
</dbReference>
<gene>
    <name evidence="4" type="ORF">MBM_09060</name>
</gene>
<keyword evidence="1" id="KW-0863">Zinc-finger</keyword>
<protein>
    <submittedName>
        <fullName evidence="4">Zinc finger (HIT type) family protein</fullName>
    </submittedName>
</protein>
<keyword evidence="1" id="KW-0862">Zinc</keyword>
<dbReference type="Pfam" id="PF04438">
    <property type="entry name" value="zf-HIT"/>
    <property type="match status" value="1"/>
</dbReference>
<dbReference type="OrthoDB" id="18412at2759"/>
<accession>K1WIZ5</accession>
<dbReference type="AlphaFoldDB" id="K1WIZ5"/>
<dbReference type="GeneID" id="18764995"/>
<feature type="compositionally biased region" description="Polar residues" evidence="2">
    <location>
        <begin position="184"/>
        <end position="195"/>
    </location>
</feature>
<evidence type="ECO:0000256" key="1">
    <source>
        <dbReference type="PROSITE-ProRule" id="PRU00453"/>
    </source>
</evidence>
<evidence type="ECO:0000313" key="5">
    <source>
        <dbReference type="Proteomes" id="UP000006753"/>
    </source>
</evidence>
<name>K1WIZ5_MARBU</name>
<dbReference type="Gene3D" id="3.30.60.190">
    <property type="match status" value="1"/>
</dbReference>
<dbReference type="Proteomes" id="UP000006753">
    <property type="component" value="Unassembled WGS sequence"/>
</dbReference>
<dbReference type="FunCoup" id="K1WIZ5">
    <property type="interactions" value="84"/>
</dbReference>
<dbReference type="SUPFAM" id="SSF144232">
    <property type="entry name" value="HIT/MYND zinc finger-like"/>
    <property type="match status" value="1"/>
</dbReference>
<evidence type="ECO:0000256" key="2">
    <source>
        <dbReference type="SAM" id="MobiDB-lite"/>
    </source>
</evidence>
<dbReference type="InterPro" id="IPR007529">
    <property type="entry name" value="Znf_HIT"/>
</dbReference>
<dbReference type="KEGG" id="mbe:MBM_09060"/>
<dbReference type="HOGENOM" id="CLU_063513_1_1_1"/>
<evidence type="ECO:0000313" key="4">
    <source>
        <dbReference type="EMBL" id="EKD12831.1"/>
    </source>
</evidence>
<proteinExistence type="predicted"/>
<feature type="region of interest" description="Disordered" evidence="2">
    <location>
        <begin position="1"/>
        <end position="70"/>
    </location>
</feature>
<keyword evidence="5" id="KW-1185">Reference proteome</keyword>
<evidence type="ECO:0000259" key="3">
    <source>
        <dbReference type="PROSITE" id="PS51083"/>
    </source>
</evidence>
<dbReference type="OMA" id="EAWNHDI"/>
<dbReference type="PROSITE" id="PS51083">
    <property type="entry name" value="ZF_HIT"/>
    <property type="match status" value="1"/>
</dbReference>
<dbReference type="STRING" id="1072389.K1WIZ5"/>
<feature type="region of interest" description="Disordered" evidence="2">
    <location>
        <begin position="181"/>
        <end position="205"/>
    </location>
</feature>
<dbReference type="eggNOG" id="ENOG502SF86">
    <property type="taxonomic scope" value="Eukaryota"/>
</dbReference>
<dbReference type="InParanoid" id="K1WIZ5"/>
<organism evidence="4 5">
    <name type="scientific">Marssonina brunnea f. sp. multigermtubi (strain MB_m1)</name>
    <name type="common">Marssonina leaf spot fungus</name>
    <dbReference type="NCBI Taxonomy" id="1072389"/>
    <lineage>
        <taxon>Eukaryota</taxon>
        <taxon>Fungi</taxon>
        <taxon>Dikarya</taxon>
        <taxon>Ascomycota</taxon>
        <taxon>Pezizomycotina</taxon>
        <taxon>Leotiomycetes</taxon>
        <taxon>Helotiales</taxon>
        <taxon>Drepanopezizaceae</taxon>
        <taxon>Drepanopeziza</taxon>
    </lineage>
</organism>
<dbReference type="CDD" id="cd23024">
    <property type="entry name" value="zf-HIT_ZNHIT2-3"/>
    <property type="match status" value="1"/>
</dbReference>